<reference evidence="2" key="1">
    <citation type="journal article" date="2019" name="Int. J. Syst. Evol. Microbiol.">
        <title>The Global Catalogue of Microorganisms (GCM) 10K type strain sequencing project: providing services to taxonomists for standard genome sequencing and annotation.</title>
        <authorList>
            <consortium name="The Broad Institute Genomics Platform"/>
            <consortium name="The Broad Institute Genome Sequencing Center for Infectious Disease"/>
            <person name="Wu L."/>
            <person name="Ma J."/>
        </authorList>
    </citation>
    <scope>NUCLEOTIDE SEQUENCE [LARGE SCALE GENOMIC DNA]</scope>
    <source>
        <strain evidence="2">NBRC 112299</strain>
    </source>
</reference>
<organism evidence="1 2">
    <name type="scientific">Demequina litorisediminis</name>
    <dbReference type="NCBI Taxonomy" id="1849022"/>
    <lineage>
        <taxon>Bacteria</taxon>
        <taxon>Bacillati</taxon>
        <taxon>Actinomycetota</taxon>
        <taxon>Actinomycetes</taxon>
        <taxon>Micrococcales</taxon>
        <taxon>Demequinaceae</taxon>
        <taxon>Demequina</taxon>
    </lineage>
</organism>
<gene>
    <name evidence="1" type="ORF">GCM10025876_12230</name>
</gene>
<proteinExistence type="predicted"/>
<comment type="caution">
    <text evidence="1">The sequence shown here is derived from an EMBL/GenBank/DDBJ whole genome shotgun (WGS) entry which is preliminary data.</text>
</comment>
<dbReference type="EMBL" id="BSUN01000001">
    <property type="protein sequence ID" value="GMA35019.1"/>
    <property type="molecule type" value="Genomic_DNA"/>
</dbReference>
<name>A0ABQ6IB41_9MICO</name>
<evidence type="ECO:0000313" key="2">
    <source>
        <dbReference type="Proteomes" id="UP001157125"/>
    </source>
</evidence>
<sequence length="73" mass="7705">MPIGTITTLFGSVRLPRAMGERTWSKVAVATALKEIEFVVRPNVEPTFTVIPGRLPSALALSVLGHCAASAPC</sequence>
<protein>
    <submittedName>
        <fullName evidence="1">Uncharacterized protein</fullName>
    </submittedName>
</protein>
<accession>A0ABQ6IB41</accession>
<dbReference type="Proteomes" id="UP001157125">
    <property type="component" value="Unassembled WGS sequence"/>
</dbReference>
<keyword evidence="2" id="KW-1185">Reference proteome</keyword>
<evidence type="ECO:0000313" key="1">
    <source>
        <dbReference type="EMBL" id="GMA35019.1"/>
    </source>
</evidence>